<dbReference type="InterPro" id="IPR004314">
    <property type="entry name" value="Neprosin"/>
</dbReference>
<dbReference type="InterPro" id="IPR053168">
    <property type="entry name" value="Glutamic_endopeptidase"/>
</dbReference>
<comment type="caution">
    <text evidence="2">The sequence shown here is derived from an EMBL/GenBank/DDBJ whole genome shotgun (WGS) entry which is preliminary data.</text>
</comment>
<feature type="domain" description="Neprosin PEP catalytic" evidence="1">
    <location>
        <begin position="107"/>
        <end position="180"/>
    </location>
</feature>
<dbReference type="Proteomes" id="UP000275267">
    <property type="component" value="Unassembled WGS sequence"/>
</dbReference>
<gene>
    <name evidence="2" type="ORF">C2845_PM17G10500</name>
</gene>
<dbReference type="InterPro" id="IPR025521">
    <property type="entry name" value="Neprosin_propep"/>
</dbReference>
<evidence type="ECO:0000313" key="2">
    <source>
        <dbReference type="EMBL" id="RLM69682.1"/>
    </source>
</evidence>
<sequence length="180" mass="20038">MAHAFLFLSERAAAAALGSAGRPVQLRRQTMRPSYHPGDLHDDDDSNIARRPITQTWHQNGSKCPENTIPIRRTKEEDILRASAVGRYGKKMPRSIQNLVSVNDLAPNLTIGHQHAVASAQEDKYYGTNATINLWQPMIGRANDFSLAQLRIIGGPYNDLNTIEAGWQNSIEDNFKSAVF</sequence>
<dbReference type="STRING" id="4540.A0A3L6Q117"/>
<accession>A0A3L6Q117</accession>
<dbReference type="PROSITE" id="PS52045">
    <property type="entry name" value="NEPROSIN_PEP_CD"/>
    <property type="match status" value="1"/>
</dbReference>
<keyword evidence="3" id="KW-1185">Reference proteome</keyword>
<organism evidence="2 3">
    <name type="scientific">Panicum miliaceum</name>
    <name type="common">Proso millet</name>
    <name type="synonym">Broomcorn millet</name>
    <dbReference type="NCBI Taxonomy" id="4540"/>
    <lineage>
        <taxon>Eukaryota</taxon>
        <taxon>Viridiplantae</taxon>
        <taxon>Streptophyta</taxon>
        <taxon>Embryophyta</taxon>
        <taxon>Tracheophyta</taxon>
        <taxon>Spermatophyta</taxon>
        <taxon>Magnoliopsida</taxon>
        <taxon>Liliopsida</taxon>
        <taxon>Poales</taxon>
        <taxon>Poaceae</taxon>
        <taxon>PACMAD clade</taxon>
        <taxon>Panicoideae</taxon>
        <taxon>Panicodae</taxon>
        <taxon>Paniceae</taxon>
        <taxon>Panicinae</taxon>
        <taxon>Panicum</taxon>
        <taxon>Panicum sect. Panicum</taxon>
    </lineage>
</organism>
<dbReference type="PANTHER" id="PTHR31589">
    <property type="entry name" value="PROTEIN, PUTATIVE (DUF239)-RELATED-RELATED"/>
    <property type="match status" value="1"/>
</dbReference>
<protein>
    <recommendedName>
        <fullName evidence="1">Neprosin PEP catalytic domain-containing protein</fullName>
    </recommendedName>
</protein>
<proteinExistence type="predicted"/>
<name>A0A3L6Q117_PANMI</name>
<dbReference type="OrthoDB" id="1858978at2759"/>
<dbReference type="Pfam" id="PF14365">
    <property type="entry name" value="Neprosin_AP"/>
    <property type="match status" value="1"/>
</dbReference>
<dbReference type="PANTHER" id="PTHR31589:SF231">
    <property type="entry name" value="OS01G0973100 PROTEIN"/>
    <property type="match status" value="1"/>
</dbReference>
<evidence type="ECO:0000313" key="3">
    <source>
        <dbReference type="Proteomes" id="UP000275267"/>
    </source>
</evidence>
<evidence type="ECO:0000259" key="1">
    <source>
        <dbReference type="PROSITE" id="PS52045"/>
    </source>
</evidence>
<reference evidence="3" key="1">
    <citation type="journal article" date="2019" name="Nat. Commun.">
        <title>The genome of broomcorn millet.</title>
        <authorList>
            <person name="Zou C."/>
            <person name="Miki D."/>
            <person name="Li D."/>
            <person name="Tang Q."/>
            <person name="Xiao L."/>
            <person name="Rajput S."/>
            <person name="Deng P."/>
            <person name="Jia W."/>
            <person name="Huang R."/>
            <person name="Zhang M."/>
            <person name="Sun Y."/>
            <person name="Hu J."/>
            <person name="Fu X."/>
            <person name="Schnable P.S."/>
            <person name="Li F."/>
            <person name="Zhang H."/>
            <person name="Feng B."/>
            <person name="Zhu X."/>
            <person name="Liu R."/>
            <person name="Schnable J.C."/>
            <person name="Zhu J.-K."/>
            <person name="Zhang H."/>
        </authorList>
    </citation>
    <scope>NUCLEOTIDE SEQUENCE [LARGE SCALE GENOMIC DNA]</scope>
</reference>
<dbReference type="AlphaFoldDB" id="A0A3L6Q117"/>
<dbReference type="EMBL" id="PQIB02000014">
    <property type="protein sequence ID" value="RLM69682.1"/>
    <property type="molecule type" value="Genomic_DNA"/>
</dbReference>